<comment type="caution">
    <text evidence="1">The sequence shown here is derived from an EMBL/GenBank/DDBJ whole genome shotgun (WGS) entry which is preliminary data.</text>
</comment>
<gene>
    <name evidence="1" type="ORF">DSO57_1020862</name>
</gene>
<evidence type="ECO:0000313" key="2">
    <source>
        <dbReference type="Proteomes" id="UP001165960"/>
    </source>
</evidence>
<accession>A0ACC2RIA2</accession>
<dbReference type="EMBL" id="QTSX02007199">
    <property type="protein sequence ID" value="KAJ9049790.1"/>
    <property type="molecule type" value="Genomic_DNA"/>
</dbReference>
<reference evidence="1" key="1">
    <citation type="submission" date="2022-04" db="EMBL/GenBank/DDBJ databases">
        <title>Genome of the entomopathogenic fungus Entomophthora muscae.</title>
        <authorList>
            <person name="Elya C."/>
            <person name="Lovett B.R."/>
            <person name="Lee E."/>
            <person name="Macias A.M."/>
            <person name="Hajek A.E."/>
            <person name="De Bivort B.L."/>
            <person name="Kasson M.T."/>
            <person name="De Fine Licht H.H."/>
            <person name="Stajich J.E."/>
        </authorList>
    </citation>
    <scope>NUCLEOTIDE SEQUENCE</scope>
    <source>
        <strain evidence="1">Berkeley</strain>
    </source>
</reference>
<protein>
    <submittedName>
        <fullName evidence="1">Uncharacterized protein</fullName>
    </submittedName>
</protein>
<dbReference type="Proteomes" id="UP001165960">
    <property type="component" value="Unassembled WGS sequence"/>
</dbReference>
<proteinExistence type="predicted"/>
<name>A0ACC2RIA2_9FUNG</name>
<keyword evidence="2" id="KW-1185">Reference proteome</keyword>
<evidence type="ECO:0000313" key="1">
    <source>
        <dbReference type="EMBL" id="KAJ9049790.1"/>
    </source>
</evidence>
<organism evidence="1 2">
    <name type="scientific">Entomophthora muscae</name>
    <dbReference type="NCBI Taxonomy" id="34485"/>
    <lineage>
        <taxon>Eukaryota</taxon>
        <taxon>Fungi</taxon>
        <taxon>Fungi incertae sedis</taxon>
        <taxon>Zoopagomycota</taxon>
        <taxon>Entomophthoromycotina</taxon>
        <taxon>Entomophthoromycetes</taxon>
        <taxon>Entomophthorales</taxon>
        <taxon>Entomophthoraceae</taxon>
        <taxon>Entomophthora</taxon>
    </lineage>
</organism>
<sequence length="127" mass="14319">MFSFVQAMHSDKDAMTPICAGELYHGRYNASCLAAEVRLGLQSASLVPGQISAQHAHTIAIHNDYIDEVTQIWALELAACCVWLLGTTSKRTRREIFITKDLRFEASLELAFRARLRAHTLISWNTR</sequence>